<dbReference type="HOGENOM" id="CLU_1052003_0_0_1"/>
<dbReference type="RefSeq" id="XP_009059666.1">
    <property type="nucleotide sequence ID" value="XM_009061418.1"/>
</dbReference>
<dbReference type="AlphaFoldDB" id="V3ZEN3"/>
<reference evidence="2 3" key="1">
    <citation type="journal article" date="2013" name="Nature">
        <title>Insights into bilaterian evolution from three spiralian genomes.</title>
        <authorList>
            <person name="Simakov O."/>
            <person name="Marletaz F."/>
            <person name="Cho S.J."/>
            <person name="Edsinger-Gonzales E."/>
            <person name="Havlak P."/>
            <person name="Hellsten U."/>
            <person name="Kuo D.H."/>
            <person name="Larsson T."/>
            <person name="Lv J."/>
            <person name="Arendt D."/>
            <person name="Savage R."/>
            <person name="Osoegawa K."/>
            <person name="de Jong P."/>
            <person name="Grimwood J."/>
            <person name="Chapman J.A."/>
            <person name="Shapiro H."/>
            <person name="Aerts A."/>
            <person name="Otillar R.P."/>
            <person name="Terry A.Y."/>
            <person name="Boore J.L."/>
            <person name="Grigoriev I.V."/>
            <person name="Lindberg D.R."/>
            <person name="Seaver E.C."/>
            <person name="Weisblat D.A."/>
            <person name="Putnam N.H."/>
            <person name="Rokhsar D.S."/>
        </authorList>
    </citation>
    <scope>NUCLEOTIDE SEQUENCE [LARGE SCALE GENOMIC DNA]</scope>
</reference>
<evidence type="ECO:0000313" key="2">
    <source>
        <dbReference type="EMBL" id="ESO89608.1"/>
    </source>
</evidence>
<protein>
    <submittedName>
        <fullName evidence="2">Uncharacterized protein</fullName>
    </submittedName>
</protein>
<accession>V3ZEN3</accession>
<dbReference type="EMBL" id="KB202567">
    <property type="protein sequence ID" value="ESO89608.1"/>
    <property type="molecule type" value="Genomic_DNA"/>
</dbReference>
<organism evidence="2 3">
    <name type="scientific">Lottia gigantea</name>
    <name type="common">Giant owl limpet</name>
    <dbReference type="NCBI Taxonomy" id="225164"/>
    <lineage>
        <taxon>Eukaryota</taxon>
        <taxon>Metazoa</taxon>
        <taxon>Spiralia</taxon>
        <taxon>Lophotrochozoa</taxon>
        <taxon>Mollusca</taxon>
        <taxon>Gastropoda</taxon>
        <taxon>Patellogastropoda</taxon>
        <taxon>Lottioidea</taxon>
        <taxon>Lottiidae</taxon>
        <taxon>Lottia</taxon>
    </lineage>
</organism>
<gene>
    <name evidence="2" type="ORF">LOTGIDRAFT_124933</name>
</gene>
<dbReference type="Proteomes" id="UP000030746">
    <property type="component" value="Unassembled WGS sequence"/>
</dbReference>
<evidence type="ECO:0000313" key="3">
    <source>
        <dbReference type="Proteomes" id="UP000030746"/>
    </source>
</evidence>
<name>V3ZEN3_LOTGI</name>
<dbReference type="OrthoDB" id="6484170at2759"/>
<feature type="non-terminal residue" evidence="2">
    <location>
        <position position="265"/>
    </location>
</feature>
<proteinExistence type="predicted"/>
<dbReference type="GeneID" id="20232425"/>
<dbReference type="KEGG" id="lgi:LOTGIDRAFT_124933"/>
<sequence length="265" mass="29118">MKSSIVSSYKRPRHESHEFSSDINIHSMKPITLSGETNLNLKNFKALGHVIYAGDKYGLATISKYSPSEPRGKITVNLFHPSREIGIVVDGKKSGTKYSGSLETKWDAAKDKSRRQIIADVTFGQNLNDITTALSLITPFEMMPRITADIAYTNDPSKYSSVNTLTWGKSGEQISSSLSLKKPVSLSNIDLSMKASTPFRGLKRLQAEIAHTIADEIKTIVKGSIGSTNAQLEVSGADRGTYYKTDMSSGMTWKSNIPEFEDISI</sequence>
<dbReference type="CTD" id="20232425"/>
<keyword evidence="3" id="KW-1185">Reference proteome</keyword>
<feature type="region of interest" description="Disordered" evidence="1">
    <location>
        <begin position="1"/>
        <end position="21"/>
    </location>
</feature>
<evidence type="ECO:0000256" key="1">
    <source>
        <dbReference type="SAM" id="MobiDB-lite"/>
    </source>
</evidence>